<reference evidence="2 3" key="1">
    <citation type="submission" date="2024-09" db="EMBL/GenBank/DDBJ databases">
        <title>Rethinking Asexuality: The Enigmatic Case of Functional Sexual Genes in Lepraria (Stereocaulaceae).</title>
        <authorList>
            <person name="Doellman M."/>
            <person name="Sun Y."/>
            <person name="Barcenas-Pena A."/>
            <person name="Lumbsch H.T."/>
            <person name="Grewe F."/>
        </authorList>
    </citation>
    <scope>NUCLEOTIDE SEQUENCE [LARGE SCALE GENOMIC DNA]</scope>
    <source>
        <strain evidence="2 3">Grewe 0041</strain>
    </source>
</reference>
<organism evidence="2 3">
    <name type="scientific">Lepraria finkii</name>
    <dbReference type="NCBI Taxonomy" id="1340010"/>
    <lineage>
        <taxon>Eukaryota</taxon>
        <taxon>Fungi</taxon>
        <taxon>Dikarya</taxon>
        <taxon>Ascomycota</taxon>
        <taxon>Pezizomycotina</taxon>
        <taxon>Lecanoromycetes</taxon>
        <taxon>OSLEUM clade</taxon>
        <taxon>Lecanoromycetidae</taxon>
        <taxon>Lecanorales</taxon>
        <taxon>Lecanorineae</taxon>
        <taxon>Stereocaulaceae</taxon>
        <taxon>Lepraria</taxon>
    </lineage>
</organism>
<proteinExistence type="predicted"/>
<comment type="caution">
    <text evidence="2">The sequence shown here is derived from an EMBL/GenBank/DDBJ whole genome shotgun (WGS) entry which is preliminary data.</text>
</comment>
<sequence length="851" mass="95007">MERQCLNASCINYVQPNFNVFPCSPCLSILSPTTLSYSQPQPINGGVGLSPQPTNLLQGQDPLTPASSNPDHILNDDTAYASLYAMPNPPNRTNQLEIHPPLAPASADRVYTHKRPAENSLRDNFINHMGPPAEKRTTSNRGQRCMSCYNRGPCNPGPDPSRCEYCNGRNRYCQGTIQAPVLLENLTWHKTAMTSLHFRRISLDEIVKDKSVFSLQVHVKKTWETYESEIYDVDLKGLDDNLTIADDPTGLEKVLDMVFSTNQKAELNTASPAPQLDLAHVPLEPLETFTRRFVACMVLLGAPALCTVDAKLWGHAAAPYIMLEFLRQLSHEACYLLVQIFAETDKFANSKLRNKTTFAKEKGSIAFNLGLIHWSIKSFASGKEHWAQSRLTPESLYNVTPTLLEKIRWLAKGFNYRRFSEVSEHAPLALTGLHISFPCSQSEVLLPSERTMVNLCNPRYSFINILEAGVSRNSSLVTQENMERGLNRASPVPHSNTQQLGSVVEGLTPWLPPTERHDDPHNDLPAPMSMTEFIDAQFAIEANDELAQSDCSMDSYTEETSSGPRQRQSEIDERTRSAICRLKGKLEQQDSAIQMHQAAIQKHQLKKAGLQERIEIWLGSKTKHAPIQPSFATMETIHEFTLPMSEKSGYHEARHSKSPSGSGKTTLVKHRYELCRRNSIEFTSHDLGAPTPAVIIEPETVSGAAPASQSRRPSISKRSSKHLDVTTSPKRKRVSLSLGRKSDAPPILHQDQDPVDQSEELDAKDMDPVPIYHTLTRSRIRQMIRGKDHAGTQRKPTTPQDIGEGLVVINSARPASYPLARRWRRSLGVSVKTITERFESLSVVARPSPVS</sequence>
<keyword evidence="3" id="KW-1185">Reference proteome</keyword>
<feature type="region of interest" description="Disordered" evidence="1">
    <location>
        <begin position="551"/>
        <end position="573"/>
    </location>
</feature>
<protein>
    <recommendedName>
        <fullName evidence="4">Zn(2)-C6 fungal-type domain-containing protein</fullName>
    </recommendedName>
</protein>
<evidence type="ECO:0000313" key="3">
    <source>
        <dbReference type="Proteomes" id="UP001590951"/>
    </source>
</evidence>
<evidence type="ECO:0008006" key="4">
    <source>
        <dbReference type="Google" id="ProtNLM"/>
    </source>
</evidence>
<name>A0ABR4B7D7_9LECA</name>
<feature type="compositionally biased region" description="Polar residues" evidence="1">
    <location>
        <begin position="551"/>
        <end position="566"/>
    </location>
</feature>
<dbReference type="Proteomes" id="UP001590951">
    <property type="component" value="Unassembled WGS sequence"/>
</dbReference>
<gene>
    <name evidence="2" type="ORF">ABVK25_007014</name>
</gene>
<accession>A0ABR4B7D7</accession>
<feature type="region of interest" description="Disordered" evidence="1">
    <location>
        <begin position="701"/>
        <end position="760"/>
    </location>
</feature>
<evidence type="ECO:0000256" key="1">
    <source>
        <dbReference type="SAM" id="MobiDB-lite"/>
    </source>
</evidence>
<dbReference type="EMBL" id="JBHFEH010000025">
    <property type="protein sequence ID" value="KAL2052774.1"/>
    <property type="molecule type" value="Genomic_DNA"/>
</dbReference>
<evidence type="ECO:0000313" key="2">
    <source>
        <dbReference type="EMBL" id="KAL2052774.1"/>
    </source>
</evidence>